<feature type="domain" description="Tetrapyrrole methylase" evidence="11">
    <location>
        <begin position="8"/>
        <end position="220"/>
    </location>
</feature>
<dbReference type="GO" id="GO:0032259">
    <property type="term" value="P:methylation"/>
    <property type="evidence" value="ECO:0007669"/>
    <property type="project" value="UniProtKB-KW"/>
</dbReference>
<dbReference type="InterPro" id="IPR000878">
    <property type="entry name" value="4pyrrol_Mease"/>
</dbReference>
<dbReference type="UniPathway" id="UPA00262">
    <property type="reaction ID" value="UER00211"/>
</dbReference>
<evidence type="ECO:0000256" key="6">
    <source>
        <dbReference type="ARBA" id="ARBA00022691"/>
    </source>
</evidence>
<dbReference type="STRING" id="96561.Dole_3062"/>
<comment type="similarity">
    <text evidence="1 10">Belongs to the precorrin methyltransferase family.</text>
</comment>
<comment type="pathway">
    <text evidence="9">Cofactor biosynthesis; adenosylcobalamin biosynthesis; precorrin-2 from uroporphyrinogen III: step 1/1.</text>
</comment>
<dbReference type="GO" id="GO:0004852">
    <property type="term" value="F:uroporphyrinogen-III synthase activity"/>
    <property type="evidence" value="ECO:0007669"/>
    <property type="project" value="InterPro"/>
</dbReference>
<dbReference type="PANTHER" id="PTHR45790:SF3">
    <property type="entry name" value="S-ADENOSYL-L-METHIONINE-DEPENDENT UROPORPHYRINOGEN III METHYLTRANSFERASE, CHLOROPLASTIC"/>
    <property type="match status" value="1"/>
</dbReference>
<evidence type="ECO:0000259" key="12">
    <source>
        <dbReference type="Pfam" id="PF02602"/>
    </source>
</evidence>
<dbReference type="PROSITE" id="PS00840">
    <property type="entry name" value="SUMT_2"/>
    <property type="match status" value="1"/>
</dbReference>
<dbReference type="NCBIfam" id="TIGR01469">
    <property type="entry name" value="cobA_cysG_Cterm"/>
    <property type="match status" value="1"/>
</dbReference>
<evidence type="ECO:0000256" key="5">
    <source>
        <dbReference type="ARBA" id="ARBA00022679"/>
    </source>
</evidence>
<evidence type="ECO:0000313" key="14">
    <source>
        <dbReference type="Proteomes" id="UP000008561"/>
    </source>
</evidence>
<dbReference type="GO" id="GO:0009236">
    <property type="term" value="P:cobalamin biosynthetic process"/>
    <property type="evidence" value="ECO:0007669"/>
    <property type="project" value="UniProtKB-KW"/>
</dbReference>
<keyword evidence="5 10" id="KW-0808">Transferase</keyword>
<dbReference type="Pfam" id="PF00590">
    <property type="entry name" value="TP_methylase"/>
    <property type="match status" value="1"/>
</dbReference>
<evidence type="ECO:0000256" key="10">
    <source>
        <dbReference type="RuleBase" id="RU003960"/>
    </source>
</evidence>
<dbReference type="Proteomes" id="UP000008561">
    <property type="component" value="Chromosome"/>
</dbReference>
<dbReference type="Gene3D" id="3.40.50.10090">
    <property type="match status" value="2"/>
</dbReference>
<dbReference type="FunFam" id="3.30.950.10:FF:000001">
    <property type="entry name" value="Siroheme synthase"/>
    <property type="match status" value="1"/>
</dbReference>
<dbReference type="SUPFAM" id="SSF53790">
    <property type="entry name" value="Tetrapyrrole methylase"/>
    <property type="match status" value="1"/>
</dbReference>
<evidence type="ECO:0000256" key="2">
    <source>
        <dbReference type="ARBA" id="ARBA00012162"/>
    </source>
</evidence>
<evidence type="ECO:0000256" key="8">
    <source>
        <dbReference type="ARBA" id="ARBA00025705"/>
    </source>
</evidence>
<dbReference type="GO" id="GO:0004851">
    <property type="term" value="F:uroporphyrin-III C-methyltransferase activity"/>
    <property type="evidence" value="ECO:0007669"/>
    <property type="project" value="UniProtKB-EC"/>
</dbReference>
<evidence type="ECO:0000259" key="11">
    <source>
        <dbReference type="Pfam" id="PF00590"/>
    </source>
</evidence>
<dbReference type="InterPro" id="IPR014776">
    <property type="entry name" value="4pyrrole_Mease_sub2"/>
</dbReference>
<keyword evidence="14" id="KW-1185">Reference proteome</keyword>
<dbReference type="eggNOG" id="COG0007">
    <property type="taxonomic scope" value="Bacteria"/>
</dbReference>
<evidence type="ECO:0000313" key="13">
    <source>
        <dbReference type="EMBL" id="ABW68865.1"/>
    </source>
</evidence>
<evidence type="ECO:0000256" key="9">
    <source>
        <dbReference type="ARBA" id="ARBA00060548"/>
    </source>
</evidence>
<evidence type="ECO:0000256" key="4">
    <source>
        <dbReference type="ARBA" id="ARBA00022603"/>
    </source>
</evidence>
<dbReference type="InterPro" id="IPR003043">
    <property type="entry name" value="Uropor_MeTrfase_CS"/>
</dbReference>
<dbReference type="PANTHER" id="PTHR45790">
    <property type="entry name" value="SIROHEME SYNTHASE-RELATED"/>
    <property type="match status" value="1"/>
</dbReference>
<dbReference type="InterPro" id="IPR014777">
    <property type="entry name" value="4pyrrole_Mease_sub1"/>
</dbReference>
<dbReference type="InterPro" id="IPR035996">
    <property type="entry name" value="4pyrrol_Methylase_sf"/>
</dbReference>
<dbReference type="EMBL" id="CP000859">
    <property type="protein sequence ID" value="ABW68865.1"/>
    <property type="molecule type" value="Genomic_DNA"/>
</dbReference>
<dbReference type="Pfam" id="PF02602">
    <property type="entry name" value="HEM4"/>
    <property type="match status" value="1"/>
</dbReference>
<dbReference type="InterPro" id="IPR050161">
    <property type="entry name" value="Siro_Cobalamin_biosynth"/>
</dbReference>
<dbReference type="FunFam" id="3.40.1010.10:FF:000001">
    <property type="entry name" value="Siroheme synthase"/>
    <property type="match status" value="1"/>
</dbReference>
<dbReference type="CDD" id="cd06578">
    <property type="entry name" value="HemD"/>
    <property type="match status" value="1"/>
</dbReference>
<dbReference type="KEGG" id="dol:Dole_3062"/>
<dbReference type="SUPFAM" id="SSF69618">
    <property type="entry name" value="HemD-like"/>
    <property type="match status" value="1"/>
</dbReference>
<dbReference type="AlphaFoldDB" id="A8ZZJ3"/>
<dbReference type="NCBIfam" id="NF004790">
    <property type="entry name" value="PRK06136.1"/>
    <property type="match status" value="1"/>
</dbReference>
<dbReference type="FunFam" id="3.40.50.10090:FF:000001">
    <property type="entry name" value="Bifunctional uroporphyrinogen-III C-methyltransferase/uroporphyrinogen-III synthase"/>
    <property type="match status" value="1"/>
</dbReference>
<dbReference type="InterPro" id="IPR003754">
    <property type="entry name" value="4pyrrol_synth_uPrphyn_synth"/>
</dbReference>
<dbReference type="InterPro" id="IPR036108">
    <property type="entry name" value="4pyrrol_syn_uPrphyn_synt_sf"/>
</dbReference>
<dbReference type="EC" id="2.1.1.107" evidence="2"/>
<evidence type="ECO:0000256" key="1">
    <source>
        <dbReference type="ARBA" id="ARBA00005879"/>
    </source>
</evidence>
<dbReference type="Gene3D" id="3.40.1010.10">
    <property type="entry name" value="Cobalt-precorrin-4 Transmethylase, Domain 1"/>
    <property type="match status" value="1"/>
</dbReference>
<keyword evidence="4 10" id="KW-0489">Methyltransferase</keyword>
<feature type="domain" description="Tetrapyrrole biosynthesis uroporphyrinogen III synthase" evidence="12">
    <location>
        <begin position="272"/>
        <end position="503"/>
    </location>
</feature>
<accession>A8ZZJ3</accession>
<sequence>MAHSMKGKVYLVGAGPGDPALITLRGLECIRMADVVVYDYLAADQLLHHRSENAEVIYVGKKGGDHTLSQNKINDLIVEKAEQGLVVTRLKGGDPFIFGRGGEEAEILAARNIPFEIVPGVTSAIAAPAYAGIPLTHREHTTSVSFITGHEDPTKEQSTIHWQALAETGGTLVFLMGVKNLSFIVDRLMEHGRPGTTPAALVRWGTTPMQQTVTGTLDTIVDRVKAAGLQAPCIIVIGGVVNLRETIAWFEASRPLLGKTIVVTRARAQASDFIAALSRLGAACIECPTIRVAPPDDTAPLDTAIDNLAAYDWLVFTSVNGVDRFFARLFEKGGDVRRLGHLKTAVIGPATEQRLLDFGVKSDIVPESFRAESVVEAFTRQDVKGKSVLLPRAAEARPILPEELTKMGARVDEVAAYVTRQDDSAAKTLTEALESGAVDMVTFTSSSTVKNFKALLPKDKSTADRLIKNVAVASIGPITTETAKDEGFAVHVTADAYTIEGLTRAIIDYFKA</sequence>
<dbReference type="Gene3D" id="3.30.950.10">
    <property type="entry name" value="Methyltransferase, Cobalt-precorrin-4 Transmethylase, Domain 2"/>
    <property type="match status" value="1"/>
</dbReference>
<dbReference type="PROSITE" id="PS00839">
    <property type="entry name" value="SUMT_1"/>
    <property type="match status" value="1"/>
</dbReference>
<dbReference type="CDD" id="cd11642">
    <property type="entry name" value="SUMT"/>
    <property type="match status" value="1"/>
</dbReference>
<keyword evidence="7" id="KW-0627">Porphyrin biosynthesis</keyword>
<dbReference type="HOGENOM" id="CLU_011276_6_0_7"/>
<evidence type="ECO:0000256" key="7">
    <source>
        <dbReference type="ARBA" id="ARBA00023244"/>
    </source>
</evidence>
<organism evidence="13 14">
    <name type="scientific">Desulfosudis oleivorans (strain DSM 6200 / JCM 39069 / Hxd3)</name>
    <name type="common">Desulfococcus oleovorans</name>
    <dbReference type="NCBI Taxonomy" id="96561"/>
    <lineage>
        <taxon>Bacteria</taxon>
        <taxon>Pseudomonadati</taxon>
        <taxon>Thermodesulfobacteriota</taxon>
        <taxon>Desulfobacteria</taxon>
        <taxon>Desulfobacterales</taxon>
        <taxon>Desulfosudaceae</taxon>
        <taxon>Desulfosudis</taxon>
    </lineage>
</organism>
<keyword evidence="6" id="KW-0949">S-adenosyl-L-methionine</keyword>
<protein>
    <recommendedName>
        <fullName evidence="2">uroporphyrinogen-III C-methyltransferase</fullName>
        <ecNumber evidence="2">2.1.1.107</ecNumber>
    </recommendedName>
</protein>
<dbReference type="InterPro" id="IPR006366">
    <property type="entry name" value="CobA/CysG_C"/>
</dbReference>
<dbReference type="eggNOG" id="COG1587">
    <property type="taxonomic scope" value="Bacteria"/>
</dbReference>
<gene>
    <name evidence="13" type="ordered locus">Dole_3062</name>
</gene>
<comment type="pathway">
    <text evidence="8">Porphyrin-containing compound metabolism; siroheme biosynthesis; precorrin-2 from uroporphyrinogen III: step 1/1.</text>
</comment>
<name>A8ZZJ3_DESOH</name>
<reference evidence="13 14" key="1">
    <citation type="submission" date="2007-10" db="EMBL/GenBank/DDBJ databases">
        <title>Complete sequence of Desulfococcus oleovorans Hxd3.</title>
        <authorList>
            <consortium name="US DOE Joint Genome Institute"/>
            <person name="Copeland A."/>
            <person name="Lucas S."/>
            <person name="Lapidus A."/>
            <person name="Barry K."/>
            <person name="Glavina del Rio T."/>
            <person name="Dalin E."/>
            <person name="Tice H."/>
            <person name="Pitluck S."/>
            <person name="Kiss H."/>
            <person name="Brettin T."/>
            <person name="Bruce D."/>
            <person name="Detter J.C."/>
            <person name="Han C."/>
            <person name="Schmutz J."/>
            <person name="Larimer F."/>
            <person name="Land M."/>
            <person name="Hauser L."/>
            <person name="Kyrpides N."/>
            <person name="Kim E."/>
            <person name="Wawrik B."/>
            <person name="Richardson P."/>
        </authorList>
    </citation>
    <scope>NUCLEOTIDE SEQUENCE [LARGE SCALE GENOMIC DNA]</scope>
    <source>
        <strain evidence="14">DSM 6200 / JCM 39069 / Hxd3</strain>
    </source>
</reference>
<proteinExistence type="inferred from homology"/>
<dbReference type="GO" id="GO:0019354">
    <property type="term" value="P:siroheme biosynthetic process"/>
    <property type="evidence" value="ECO:0007669"/>
    <property type="project" value="UniProtKB-UniPathway"/>
</dbReference>
<keyword evidence="3" id="KW-0169">Cobalamin biosynthesis</keyword>
<evidence type="ECO:0000256" key="3">
    <source>
        <dbReference type="ARBA" id="ARBA00022573"/>
    </source>
</evidence>